<keyword evidence="9" id="KW-0969">Cilium</keyword>
<dbReference type="Pfam" id="PF13677">
    <property type="entry name" value="MotB_plug"/>
    <property type="match status" value="1"/>
</dbReference>
<evidence type="ECO:0000313" key="9">
    <source>
        <dbReference type="EMBL" id="MCF6139377.1"/>
    </source>
</evidence>
<evidence type="ECO:0000256" key="4">
    <source>
        <dbReference type="ARBA" id="ARBA00022692"/>
    </source>
</evidence>
<evidence type="ECO:0000256" key="2">
    <source>
        <dbReference type="ARBA" id="ARBA00008914"/>
    </source>
</evidence>
<keyword evidence="3" id="KW-1003">Cell membrane</keyword>
<evidence type="ECO:0000256" key="5">
    <source>
        <dbReference type="ARBA" id="ARBA00022989"/>
    </source>
</evidence>
<dbReference type="InterPro" id="IPR006665">
    <property type="entry name" value="OmpA-like"/>
</dbReference>
<dbReference type="Gene3D" id="3.30.1330.60">
    <property type="entry name" value="OmpA-like domain"/>
    <property type="match status" value="1"/>
</dbReference>
<protein>
    <submittedName>
        <fullName evidence="9">Flagellar motor protein MotB</fullName>
    </submittedName>
</protein>
<dbReference type="InterPro" id="IPR050330">
    <property type="entry name" value="Bact_OuterMem_StrucFunc"/>
</dbReference>
<dbReference type="CDD" id="cd07185">
    <property type="entry name" value="OmpA_C-like"/>
    <property type="match status" value="1"/>
</dbReference>
<keyword evidence="10" id="KW-1185">Reference proteome</keyword>
<organism evidence="9 10">
    <name type="scientific">Pseudalkalibacillus berkeleyi</name>
    <dbReference type="NCBI Taxonomy" id="1069813"/>
    <lineage>
        <taxon>Bacteria</taxon>
        <taxon>Bacillati</taxon>
        <taxon>Bacillota</taxon>
        <taxon>Bacilli</taxon>
        <taxon>Bacillales</taxon>
        <taxon>Fictibacillaceae</taxon>
        <taxon>Pseudalkalibacillus</taxon>
    </lineage>
</organism>
<reference evidence="9 10" key="1">
    <citation type="submission" date="2022-01" db="EMBL/GenBank/DDBJ databases">
        <title>Alkalihalobacillus sp. EGI L200015, a novel bacterium isolated from a salt lake sediment.</title>
        <authorList>
            <person name="Gao L."/>
            <person name="Fang B.-Z."/>
            <person name="Li W.-J."/>
        </authorList>
    </citation>
    <scope>NUCLEOTIDE SEQUENCE [LARGE SCALE GENOMIC DNA]</scope>
    <source>
        <strain evidence="9 10">KCTC 12718</strain>
    </source>
</reference>
<comment type="subcellular location">
    <subcellularLocation>
        <location evidence="1">Cell membrane</location>
        <topology evidence="1">Single-pass membrane protein</topology>
    </subcellularLocation>
</comment>
<proteinExistence type="inferred from homology"/>
<dbReference type="PANTHER" id="PTHR30329">
    <property type="entry name" value="STATOR ELEMENT OF FLAGELLAR MOTOR COMPLEX"/>
    <property type="match status" value="1"/>
</dbReference>
<keyword evidence="9" id="KW-0966">Cell projection</keyword>
<dbReference type="EMBL" id="JAKIJS010000003">
    <property type="protein sequence ID" value="MCF6139377.1"/>
    <property type="molecule type" value="Genomic_DNA"/>
</dbReference>
<feature type="domain" description="OmpA-like" evidence="8">
    <location>
        <begin position="129"/>
        <end position="251"/>
    </location>
</feature>
<dbReference type="PANTHER" id="PTHR30329:SF21">
    <property type="entry name" value="LIPOPROTEIN YIAD-RELATED"/>
    <property type="match status" value="1"/>
</dbReference>
<keyword evidence="9" id="KW-0282">Flagellum</keyword>
<comment type="similarity">
    <text evidence="2">Belongs to the MotB family.</text>
</comment>
<keyword evidence="4" id="KW-0812">Transmembrane</keyword>
<accession>A0ABS9H351</accession>
<dbReference type="RefSeq" id="WP_236338143.1">
    <property type="nucleotide sequence ID" value="NZ_JAKIJS010000003.1"/>
</dbReference>
<dbReference type="Proteomes" id="UP001649381">
    <property type="component" value="Unassembled WGS sequence"/>
</dbReference>
<evidence type="ECO:0000259" key="8">
    <source>
        <dbReference type="PROSITE" id="PS51123"/>
    </source>
</evidence>
<keyword evidence="6 7" id="KW-0472">Membrane</keyword>
<evidence type="ECO:0000256" key="7">
    <source>
        <dbReference type="PROSITE-ProRule" id="PRU00473"/>
    </source>
</evidence>
<name>A0ABS9H351_9BACL</name>
<evidence type="ECO:0000256" key="6">
    <source>
        <dbReference type="ARBA" id="ARBA00023136"/>
    </source>
</evidence>
<comment type="caution">
    <text evidence="9">The sequence shown here is derived from an EMBL/GenBank/DDBJ whole genome shotgun (WGS) entry which is preliminary data.</text>
</comment>
<keyword evidence="5" id="KW-1133">Transmembrane helix</keyword>
<gene>
    <name evidence="9" type="primary">motB</name>
    <name evidence="9" type="ORF">L2716_16750</name>
</gene>
<evidence type="ECO:0000256" key="1">
    <source>
        <dbReference type="ARBA" id="ARBA00004162"/>
    </source>
</evidence>
<dbReference type="InterPro" id="IPR025713">
    <property type="entry name" value="MotB-like_N_dom"/>
</dbReference>
<dbReference type="InterPro" id="IPR036737">
    <property type="entry name" value="OmpA-like_sf"/>
</dbReference>
<sequence>MLKTRKKKHEEHIDESWLIPYADMLTLLLALFIVLFAVSTVDAAKFENMANSFKSALNGGTGPLDYTSPVSIVEQTSIPTSESAIIPIDDQEKTNGEFDQNQLKEIKEKIDAYINENKLNKSLKTTLTESGLIITILDRALFDSGSAVVKKESITLAKEISQLLVTDPPRRIVIAGHTDNIPIKNHDFRSNWELSAQRSINFMELLLQNEKLDPTKFSQSGFGEFQPVASNDTNEGRAKNRRVEVKILPFGE</sequence>
<evidence type="ECO:0000256" key="3">
    <source>
        <dbReference type="ARBA" id="ARBA00022475"/>
    </source>
</evidence>
<dbReference type="Pfam" id="PF00691">
    <property type="entry name" value="OmpA"/>
    <property type="match status" value="1"/>
</dbReference>
<dbReference type="NCBIfam" id="NF005831">
    <property type="entry name" value="PRK07734.1"/>
    <property type="match status" value="1"/>
</dbReference>
<dbReference type="SUPFAM" id="SSF103088">
    <property type="entry name" value="OmpA-like"/>
    <property type="match status" value="1"/>
</dbReference>
<evidence type="ECO:0000313" key="10">
    <source>
        <dbReference type="Proteomes" id="UP001649381"/>
    </source>
</evidence>
<dbReference type="PROSITE" id="PS51123">
    <property type="entry name" value="OMPA_2"/>
    <property type="match status" value="1"/>
</dbReference>